<comment type="caution">
    <text evidence="2">The sequence shown here is derived from an EMBL/GenBank/DDBJ whole genome shotgun (WGS) entry which is preliminary data.</text>
</comment>
<proteinExistence type="predicted"/>
<reference evidence="2" key="1">
    <citation type="submission" date="2019-10" db="EMBL/GenBank/DDBJ databases">
        <authorList>
            <person name="Soares A.E.R."/>
            <person name="Aleixo A."/>
            <person name="Schneider P."/>
            <person name="Miyaki C.Y."/>
            <person name="Schneider M.P."/>
            <person name="Mello C."/>
            <person name="Vasconcelos A.T.R."/>
        </authorList>
    </citation>
    <scope>NUCLEOTIDE SEQUENCE</scope>
    <source>
        <tissue evidence="2">Muscle</tissue>
    </source>
</reference>
<keyword evidence="1" id="KW-0812">Transmembrane</keyword>
<dbReference type="Proteomes" id="UP001145742">
    <property type="component" value="Unassembled WGS sequence"/>
</dbReference>
<accession>A0ABQ9DHS5</accession>
<sequence>MVKGLEGKPYEDLLRALGLFILEKQRRRGDFIAVYSFFVRLFLRRFRLSDLATQRDISTWLHNPSEIGDPLDAPRLWVIFIIDAYILVVFIESYNMISLDMYIDEKDIV</sequence>
<evidence type="ECO:0000256" key="1">
    <source>
        <dbReference type="SAM" id="Phobius"/>
    </source>
</evidence>
<feature type="transmembrane region" description="Helical" evidence="1">
    <location>
        <begin position="76"/>
        <end position="97"/>
    </location>
</feature>
<evidence type="ECO:0000313" key="3">
    <source>
        <dbReference type="Proteomes" id="UP001145742"/>
    </source>
</evidence>
<keyword evidence="1" id="KW-1133">Transmembrane helix</keyword>
<name>A0ABQ9DHS5_9PASS</name>
<protein>
    <submittedName>
        <fullName evidence="2">Uncharacterized protein</fullName>
    </submittedName>
</protein>
<dbReference type="EMBL" id="WHWB01033471">
    <property type="protein sequence ID" value="KAJ7419662.1"/>
    <property type="molecule type" value="Genomic_DNA"/>
</dbReference>
<evidence type="ECO:0000313" key="2">
    <source>
        <dbReference type="EMBL" id="KAJ7419662.1"/>
    </source>
</evidence>
<organism evidence="2 3">
    <name type="scientific">Willisornis vidua</name>
    <name type="common">Xingu scale-backed antbird</name>
    <dbReference type="NCBI Taxonomy" id="1566151"/>
    <lineage>
        <taxon>Eukaryota</taxon>
        <taxon>Metazoa</taxon>
        <taxon>Chordata</taxon>
        <taxon>Craniata</taxon>
        <taxon>Vertebrata</taxon>
        <taxon>Euteleostomi</taxon>
        <taxon>Archelosauria</taxon>
        <taxon>Archosauria</taxon>
        <taxon>Dinosauria</taxon>
        <taxon>Saurischia</taxon>
        <taxon>Theropoda</taxon>
        <taxon>Coelurosauria</taxon>
        <taxon>Aves</taxon>
        <taxon>Neognathae</taxon>
        <taxon>Neoaves</taxon>
        <taxon>Telluraves</taxon>
        <taxon>Australaves</taxon>
        <taxon>Passeriformes</taxon>
        <taxon>Thamnophilidae</taxon>
        <taxon>Willisornis</taxon>
    </lineage>
</organism>
<keyword evidence="3" id="KW-1185">Reference proteome</keyword>
<keyword evidence="1" id="KW-0472">Membrane</keyword>
<gene>
    <name evidence="2" type="ORF">WISP_52729</name>
</gene>